<dbReference type="PANTHER" id="PTHR12993">
    <property type="entry name" value="N-ACETYLGLUCOSAMINYL-PHOSPHATIDYLINOSITOL DE-N-ACETYLASE-RELATED"/>
    <property type="match status" value="1"/>
</dbReference>
<dbReference type="Proteomes" id="UP000441609">
    <property type="component" value="Unassembled WGS sequence"/>
</dbReference>
<dbReference type="GO" id="GO:0016811">
    <property type="term" value="F:hydrolase activity, acting on carbon-nitrogen (but not peptide) bonds, in linear amides"/>
    <property type="evidence" value="ECO:0007669"/>
    <property type="project" value="TreeGrafter"/>
</dbReference>
<reference evidence="1 2" key="1">
    <citation type="journal article" date="2019" name="Nat. Med.">
        <title>A library of human gut bacterial isolates paired with longitudinal multiomics data enables mechanistic microbiome research.</title>
        <authorList>
            <person name="Poyet M."/>
            <person name="Groussin M."/>
            <person name="Gibbons S.M."/>
            <person name="Avila-Pacheco J."/>
            <person name="Jiang X."/>
            <person name="Kearney S.M."/>
            <person name="Perrotta A.R."/>
            <person name="Berdy B."/>
            <person name="Zhao S."/>
            <person name="Lieberman T.D."/>
            <person name="Swanson P.K."/>
            <person name="Smith M."/>
            <person name="Roesemann S."/>
            <person name="Alexander J.E."/>
            <person name="Rich S.A."/>
            <person name="Livny J."/>
            <person name="Vlamakis H."/>
            <person name="Clish C."/>
            <person name="Bullock K."/>
            <person name="Deik A."/>
            <person name="Scott J."/>
            <person name="Pierce K.A."/>
            <person name="Xavier R.J."/>
            <person name="Alm E.J."/>
        </authorList>
    </citation>
    <scope>NUCLEOTIDE SEQUENCE [LARGE SCALE GENOMIC DNA]</scope>
    <source>
        <strain evidence="1 2">BIOML-A20</strain>
    </source>
</reference>
<proteinExistence type="predicted"/>
<dbReference type="AlphaFoldDB" id="A0A9Q4MTF9"/>
<protein>
    <submittedName>
        <fullName evidence="1">PIG-L family deacetylase</fullName>
    </submittedName>
</protein>
<dbReference type="Pfam" id="PF02585">
    <property type="entry name" value="PIG-L"/>
    <property type="match status" value="1"/>
</dbReference>
<sequence length="226" mass="25718">MFKNILVVAPHADDEILGCGATIYKMIQEGHNVYVLIMTNASKSDPNIFSEKGIQRVRTEALEAHRLLGVKQTFFFDFPAPALDQYPGYIMSREVSKCISENQIDTVFIPHRGDIHKDHRMVFDSVLVACRPVGDYTVKRVYTYETLSETEWAAPYADDAFIPTVFIPCSQDGIKMKLRAMECYQSQLRRFPSSRSLEALEALAKYRGATISVERAEAFMLIRSIF</sequence>
<comment type="caution">
    <text evidence="1">The sequence shown here is derived from an EMBL/GenBank/DDBJ whole genome shotgun (WGS) entry which is preliminary data.</text>
</comment>
<dbReference type="EMBL" id="WKMO01000047">
    <property type="protein sequence ID" value="MSB76023.1"/>
    <property type="molecule type" value="Genomic_DNA"/>
</dbReference>
<dbReference type="Gene3D" id="3.40.50.10320">
    <property type="entry name" value="LmbE-like"/>
    <property type="match status" value="1"/>
</dbReference>
<dbReference type="OrthoDB" id="9790023at2"/>
<dbReference type="InterPro" id="IPR003737">
    <property type="entry name" value="GlcNAc_PI_deacetylase-related"/>
</dbReference>
<gene>
    <name evidence="1" type="ORF">GKD70_22460</name>
</gene>
<evidence type="ECO:0000313" key="1">
    <source>
        <dbReference type="EMBL" id="MSB76023.1"/>
    </source>
</evidence>
<dbReference type="InterPro" id="IPR024078">
    <property type="entry name" value="LmbE-like_dom_sf"/>
</dbReference>
<organism evidence="1 2">
    <name type="scientific">Parabacteroides distasonis</name>
    <dbReference type="NCBI Taxonomy" id="823"/>
    <lineage>
        <taxon>Bacteria</taxon>
        <taxon>Pseudomonadati</taxon>
        <taxon>Bacteroidota</taxon>
        <taxon>Bacteroidia</taxon>
        <taxon>Bacteroidales</taxon>
        <taxon>Tannerellaceae</taxon>
        <taxon>Parabacteroides</taxon>
    </lineage>
</organism>
<evidence type="ECO:0000313" key="2">
    <source>
        <dbReference type="Proteomes" id="UP000441609"/>
    </source>
</evidence>
<dbReference type="PANTHER" id="PTHR12993:SF11">
    <property type="entry name" value="N-ACETYLGLUCOSAMINYL-PHOSPHATIDYLINOSITOL DE-N-ACETYLASE"/>
    <property type="match status" value="1"/>
</dbReference>
<dbReference type="RefSeq" id="WP_005859164.1">
    <property type="nucleotide sequence ID" value="NZ_BQOC01000002.1"/>
</dbReference>
<name>A0A9Q4MTF9_PARDI</name>
<accession>A0A9Q4MTF9</accession>
<dbReference type="SUPFAM" id="SSF102588">
    <property type="entry name" value="LmbE-like"/>
    <property type="match status" value="1"/>
</dbReference>